<evidence type="ECO:0000313" key="2">
    <source>
        <dbReference type="Proteomes" id="UP001138661"/>
    </source>
</evidence>
<dbReference type="InterPro" id="IPR010297">
    <property type="entry name" value="DUF900_hydrolase"/>
</dbReference>
<accession>A0A9X1FZK4</accession>
<comment type="caution">
    <text evidence="1">The sequence shown here is derived from an EMBL/GenBank/DDBJ whole genome shotgun (WGS) entry which is preliminary data.</text>
</comment>
<dbReference type="EMBL" id="JAHXDN010000008">
    <property type="protein sequence ID" value="MBW4710527.1"/>
    <property type="molecule type" value="Genomic_DNA"/>
</dbReference>
<dbReference type="Proteomes" id="UP001138661">
    <property type="component" value="Unassembled WGS sequence"/>
</dbReference>
<sequence length="332" mass="36492">MPLLRINATTQGLQLHDRPQPAETALASHRETPGPAIVMVHGYKYAPGDVNHCPHDKIFAAKPGSWPTALGFGAGRAAEGLGIAFGWHARGSLWQMHRRAAELGQTLAALIRHLRTKTPHRPVHVIAHSLGTEIALSALEHLSAHDLDRMVLLTGASFSSHAQRMLQTPAGLTTEVFNVVSRENDLFDLAFENLVTAPVPGDTAIGQGIDAPNVTTVQLDCPRTLSVFTSLRLPVAPPQRRVCHWSTYTRPGVMALYTKLLRDPEQLPQAHLARLLPETPAPRWARFRRSERQSDALPQRAISMPSLPLALRWKTRIMPAAPAQGKQNEHAY</sequence>
<reference evidence="1" key="1">
    <citation type="submission" date="2021-07" db="EMBL/GenBank/DDBJ databases">
        <title>Roseobacter insulae sp. nov., isolated from a tidal flat.</title>
        <authorList>
            <person name="Park S."/>
            <person name="Yoon J.-H."/>
        </authorList>
    </citation>
    <scope>NUCLEOTIDE SEQUENCE</scope>
    <source>
        <strain evidence="1">YSTF-M11</strain>
    </source>
</reference>
<proteinExistence type="predicted"/>
<gene>
    <name evidence="1" type="ORF">KX928_22290</name>
</gene>
<keyword evidence="1" id="KW-0378">Hydrolase</keyword>
<name>A0A9X1FZK4_9RHOB</name>
<dbReference type="Pfam" id="PF05990">
    <property type="entry name" value="DUF900"/>
    <property type="match status" value="1"/>
</dbReference>
<protein>
    <submittedName>
        <fullName evidence="1">Alpha/beta hydrolase</fullName>
    </submittedName>
</protein>
<dbReference type="GO" id="GO:0016787">
    <property type="term" value="F:hydrolase activity"/>
    <property type="evidence" value="ECO:0007669"/>
    <property type="project" value="UniProtKB-KW"/>
</dbReference>
<organism evidence="1 2">
    <name type="scientific">Roseobacter insulae</name>
    <dbReference type="NCBI Taxonomy" id="2859783"/>
    <lineage>
        <taxon>Bacteria</taxon>
        <taxon>Pseudomonadati</taxon>
        <taxon>Pseudomonadota</taxon>
        <taxon>Alphaproteobacteria</taxon>
        <taxon>Rhodobacterales</taxon>
        <taxon>Roseobacteraceae</taxon>
        <taxon>Roseobacter</taxon>
    </lineage>
</organism>
<dbReference type="AlphaFoldDB" id="A0A9X1FZK4"/>
<dbReference type="RefSeq" id="WP_219507197.1">
    <property type="nucleotide sequence ID" value="NZ_JAHXDN010000008.1"/>
</dbReference>
<keyword evidence="2" id="KW-1185">Reference proteome</keyword>
<evidence type="ECO:0000313" key="1">
    <source>
        <dbReference type="EMBL" id="MBW4710527.1"/>
    </source>
</evidence>